<evidence type="ECO:0000256" key="2">
    <source>
        <dbReference type="ARBA" id="ARBA00023015"/>
    </source>
</evidence>
<dbReference type="PANTHER" id="PTHR30204">
    <property type="entry name" value="REDOX-CYCLING DRUG-SENSING TRANSCRIPTIONAL ACTIVATOR SOXR"/>
    <property type="match status" value="1"/>
</dbReference>
<dbReference type="EMBL" id="JAVDQD010000002">
    <property type="protein sequence ID" value="MDR6239180.1"/>
    <property type="molecule type" value="Genomic_DNA"/>
</dbReference>
<evidence type="ECO:0000313" key="6">
    <source>
        <dbReference type="EMBL" id="MDR6239180.1"/>
    </source>
</evidence>
<evidence type="ECO:0000256" key="3">
    <source>
        <dbReference type="ARBA" id="ARBA00023125"/>
    </source>
</evidence>
<dbReference type="PROSITE" id="PS50937">
    <property type="entry name" value="HTH_MERR_2"/>
    <property type="match status" value="1"/>
</dbReference>
<sequence length="299" mass="34881">MNKDIMIYNKLSIKDLENLTGVKAHTIRIWEKRYSLLSPERTDTNIRFYSISALQKMLNVKLLQENGWKISKIAKLSEDEILREVAQCTQVVEDNLSAYVDRILLSMLSYDKKEFFHVYDELSSKLDFSQIYFDVVVPFFHKVGLMWQTSSITAAHEHFITNLILQKIHVEIDSIEKESAQSGDILFVLFLPEYEIHQLKLLYLYYVLLKKGCNVIYLGESVPLDAFESFQKLPKPIRYVSSFTTFPVADNLASYLTEFSEKVLVSSKDEFLIIDDHHTDQDFNGKIKFCRTVEQIVNF</sequence>
<dbReference type="GO" id="GO:0003677">
    <property type="term" value="F:DNA binding"/>
    <property type="evidence" value="ECO:0007669"/>
    <property type="project" value="UniProtKB-KW"/>
</dbReference>
<name>A0AAE3XMF4_9BACT</name>
<keyword evidence="2" id="KW-0805">Transcription regulation</keyword>
<dbReference type="SMART" id="SM00422">
    <property type="entry name" value="HTH_MERR"/>
    <property type="match status" value="1"/>
</dbReference>
<dbReference type="AlphaFoldDB" id="A0AAE3XMF4"/>
<dbReference type="Gene3D" id="3.40.50.280">
    <property type="entry name" value="Cobalamin-binding domain"/>
    <property type="match status" value="1"/>
</dbReference>
<dbReference type="Gene3D" id="1.10.1660.10">
    <property type="match status" value="1"/>
</dbReference>
<dbReference type="InterPro" id="IPR003759">
    <property type="entry name" value="Cbl-bd_cap"/>
</dbReference>
<feature type="domain" description="HTH merR-type" evidence="5">
    <location>
        <begin position="10"/>
        <end position="79"/>
    </location>
</feature>
<dbReference type="CDD" id="cd01104">
    <property type="entry name" value="HTH_MlrA-CarA"/>
    <property type="match status" value="1"/>
</dbReference>
<dbReference type="InterPro" id="IPR009061">
    <property type="entry name" value="DNA-bd_dom_put_sf"/>
</dbReference>
<keyword evidence="7" id="KW-1185">Reference proteome</keyword>
<keyword evidence="3 6" id="KW-0238">DNA-binding</keyword>
<comment type="caution">
    <text evidence="6">The sequence shown here is derived from an EMBL/GenBank/DDBJ whole genome shotgun (WGS) entry which is preliminary data.</text>
</comment>
<dbReference type="InterPro" id="IPR047057">
    <property type="entry name" value="MerR_fam"/>
</dbReference>
<dbReference type="RefSeq" id="WP_309938748.1">
    <property type="nucleotide sequence ID" value="NZ_JAVDQD010000002.1"/>
</dbReference>
<evidence type="ECO:0000259" key="5">
    <source>
        <dbReference type="PROSITE" id="PS50937"/>
    </source>
</evidence>
<dbReference type="Gene3D" id="1.10.1240.10">
    <property type="entry name" value="Methionine synthase domain"/>
    <property type="match status" value="1"/>
</dbReference>
<accession>A0AAE3XMF4</accession>
<evidence type="ECO:0000313" key="7">
    <source>
        <dbReference type="Proteomes" id="UP001185092"/>
    </source>
</evidence>
<reference evidence="6" key="1">
    <citation type="submission" date="2023-07" db="EMBL/GenBank/DDBJ databases">
        <title>Genomic Encyclopedia of Type Strains, Phase IV (KMG-IV): sequencing the most valuable type-strain genomes for metagenomic binning, comparative biology and taxonomic classification.</title>
        <authorList>
            <person name="Goeker M."/>
        </authorList>
    </citation>
    <scope>NUCLEOTIDE SEQUENCE</scope>
    <source>
        <strain evidence="6">DSM 26174</strain>
    </source>
</reference>
<keyword evidence="1" id="KW-0678">Repressor</keyword>
<evidence type="ECO:0000256" key="4">
    <source>
        <dbReference type="ARBA" id="ARBA00023163"/>
    </source>
</evidence>
<dbReference type="PANTHER" id="PTHR30204:SF69">
    <property type="entry name" value="MERR-FAMILY TRANSCRIPTIONAL REGULATOR"/>
    <property type="match status" value="1"/>
</dbReference>
<dbReference type="SUPFAM" id="SSF46955">
    <property type="entry name" value="Putative DNA-binding domain"/>
    <property type="match status" value="1"/>
</dbReference>
<gene>
    <name evidence="6" type="ORF">HNQ88_002217</name>
</gene>
<dbReference type="InterPro" id="IPR036594">
    <property type="entry name" value="Meth_synthase_dom"/>
</dbReference>
<keyword evidence="4" id="KW-0804">Transcription</keyword>
<evidence type="ECO:0000256" key="1">
    <source>
        <dbReference type="ARBA" id="ARBA00022491"/>
    </source>
</evidence>
<organism evidence="6 7">
    <name type="scientific">Aureibacter tunicatorum</name>
    <dbReference type="NCBI Taxonomy" id="866807"/>
    <lineage>
        <taxon>Bacteria</taxon>
        <taxon>Pseudomonadati</taxon>
        <taxon>Bacteroidota</taxon>
        <taxon>Cytophagia</taxon>
        <taxon>Cytophagales</taxon>
        <taxon>Persicobacteraceae</taxon>
        <taxon>Aureibacter</taxon>
    </lineage>
</organism>
<dbReference type="Pfam" id="PF13411">
    <property type="entry name" value="MerR_1"/>
    <property type="match status" value="1"/>
</dbReference>
<dbReference type="Pfam" id="PF02607">
    <property type="entry name" value="B12-binding_2"/>
    <property type="match status" value="1"/>
</dbReference>
<protein>
    <submittedName>
        <fullName evidence="6">DNA-binding transcriptional MerR regulator</fullName>
    </submittedName>
</protein>
<dbReference type="InterPro" id="IPR000551">
    <property type="entry name" value="MerR-type_HTH_dom"/>
</dbReference>
<proteinExistence type="predicted"/>
<dbReference type="GO" id="GO:0003700">
    <property type="term" value="F:DNA-binding transcription factor activity"/>
    <property type="evidence" value="ECO:0007669"/>
    <property type="project" value="InterPro"/>
</dbReference>
<dbReference type="Proteomes" id="UP001185092">
    <property type="component" value="Unassembled WGS sequence"/>
</dbReference>